<evidence type="ECO:0000313" key="1">
    <source>
        <dbReference type="EMBL" id="AGP40087.1"/>
    </source>
</evidence>
<evidence type="ECO:0000313" key="2">
    <source>
        <dbReference type="Proteomes" id="UP000014803"/>
    </source>
</evidence>
<dbReference type="HOGENOM" id="CLU_2976909_0_0_7"/>
<reference evidence="1 2" key="1">
    <citation type="journal article" date="2013" name="Sci. Rep.">
        <title>Extraordinary expansion of a Sorangium cellulosum genome from an alkaline milieu.</title>
        <authorList>
            <person name="Han K."/>
            <person name="Li Z.F."/>
            <person name="Peng R."/>
            <person name="Zhu L.P."/>
            <person name="Zhou T."/>
            <person name="Wang L.G."/>
            <person name="Li S.G."/>
            <person name="Zhang X.B."/>
            <person name="Hu W."/>
            <person name="Wu Z.H."/>
            <person name="Qin N."/>
            <person name="Li Y.Z."/>
        </authorList>
    </citation>
    <scope>NUCLEOTIDE SEQUENCE [LARGE SCALE GENOMIC DNA]</scope>
    <source>
        <strain evidence="1 2">So0157-2</strain>
    </source>
</reference>
<protein>
    <submittedName>
        <fullName evidence="1">Uncharacterized protein</fullName>
    </submittedName>
</protein>
<name>S4Y3P1_SORCE</name>
<accession>S4Y3P1</accession>
<gene>
    <name evidence="1" type="ORF">SCE1572_39665</name>
</gene>
<dbReference type="Proteomes" id="UP000014803">
    <property type="component" value="Chromosome"/>
</dbReference>
<dbReference type="EMBL" id="CP003969">
    <property type="protein sequence ID" value="AGP40087.1"/>
    <property type="molecule type" value="Genomic_DNA"/>
</dbReference>
<sequence>MQFIENLSQLAEPPSSPTDILCVLLLNTFTWLRWRRLHLEGVRLVLECTIRQLIAITK</sequence>
<proteinExistence type="predicted"/>
<dbReference type="AlphaFoldDB" id="S4Y3P1"/>
<dbReference type="KEGG" id="scu:SCE1572_39665"/>
<organism evidence="1 2">
    <name type="scientific">Sorangium cellulosum So0157-2</name>
    <dbReference type="NCBI Taxonomy" id="1254432"/>
    <lineage>
        <taxon>Bacteria</taxon>
        <taxon>Pseudomonadati</taxon>
        <taxon>Myxococcota</taxon>
        <taxon>Polyangia</taxon>
        <taxon>Polyangiales</taxon>
        <taxon>Polyangiaceae</taxon>
        <taxon>Sorangium</taxon>
    </lineage>
</organism>